<name>A0A2A2ASK2_9BURK</name>
<dbReference type="EMBL" id="NSJD01000004">
    <property type="protein sequence ID" value="PAT40629.1"/>
    <property type="molecule type" value="Genomic_DNA"/>
</dbReference>
<sequence length="334" mass="35863">MEGPWLAQRVRAAGRVPEGCLGLAWSAAGAGRLYPAGEQVAPPPGGKLWWLRDAQIELRFAPQAACPHAGVALSLSIRRNWTAEIDANALGNWLNAQHAQQVTATAVQQWLQLPPHVAQVTPPPCAQADEVEQMRRDLNSVLWRQMGLTCLSLAVVALPPEAPGQAPAAPAMADEAMPAAAALAELRRLDVYNERRFSWELRALNNGLQRCEVAEPALQQDFWNLRQRASALHRSYGGLLPALPSQASPALAHHMLQTSRQATSGLDAAWQVLGGQDGPPATGATGGAPWAGSARGGAPRQRLSARDLRQLEGAVAQMAQALAARHRPWWECEA</sequence>
<proteinExistence type="predicted"/>
<feature type="region of interest" description="Disordered" evidence="1">
    <location>
        <begin position="275"/>
        <end position="299"/>
    </location>
</feature>
<feature type="compositionally biased region" description="Low complexity" evidence="1">
    <location>
        <begin position="278"/>
        <end position="293"/>
    </location>
</feature>
<comment type="caution">
    <text evidence="2">The sequence shown here is derived from an EMBL/GenBank/DDBJ whole genome shotgun (WGS) entry which is preliminary data.</text>
</comment>
<organism evidence="2 3">
    <name type="scientific">Vandammella animalimorsus</name>
    <dbReference type="NCBI Taxonomy" id="2029117"/>
    <lineage>
        <taxon>Bacteria</taxon>
        <taxon>Pseudomonadati</taxon>
        <taxon>Pseudomonadota</taxon>
        <taxon>Betaproteobacteria</taxon>
        <taxon>Burkholderiales</taxon>
        <taxon>Comamonadaceae</taxon>
        <taxon>Vandammella</taxon>
    </lineage>
</organism>
<gene>
    <name evidence="2" type="ORF">CK623_04430</name>
</gene>
<evidence type="ECO:0000313" key="2">
    <source>
        <dbReference type="EMBL" id="PAT40629.1"/>
    </source>
</evidence>
<dbReference type="Proteomes" id="UP000218644">
    <property type="component" value="Unassembled WGS sequence"/>
</dbReference>
<evidence type="ECO:0000313" key="3">
    <source>
        <dbReference type="Proteomes" id="UP000218644"/>
    </source>
</evidence>
<dbReference type="AlphaFoldDB" id="A0A2A2ASK2"/>
<evidence type="ECO:0000256" key="1">
    <source>
        <dbReference type="SAM" id="MobiDB-lite"/>
    </source>
</evidence>
<accession>A0A2A2ASK2</accession>
<protein>
    <submittedName>
        <fullName evidence="2">Uncharacterized protein</fullName>
    </submittedName>
</protein>
<reference evidence="2 3" key="1">
    <citation type="submission" date="2017-08" db="EMBL/GenBank/DDBJ databases">
        <title>WGS of Clinical strains of the CDC Group NO-1 linked to zoonotic infections in humans.</title>
        <authorList>
            <person name="Bernier A.-M."/>
            <person name="Bernard K."/>
        </authorList>
    </citation>
    <scope>NUCLEOTIDE SEQUENCE [LARGE SCALE GENOMIC DNA]</scope>
    <source>
        <strain evidence="2 3">NML79-0751</strain>
    </source>
</reference>